<dbReference type="SUPFAM" id="SSF101821">
    <property type="entry name" value="Aminopeptidase/glucanase lid domain"/>
    <property type="match status" value="1"/>
</dbReference>
<feature type="active site" description="Proton acceptor" evidence="7">
    <location>
        <position position="217"/>
    </location>
</feature>
<evidence type="ECO:0000313" key="9">
    <source>
        <dbReference type="EMBL" id="MDB7083515.1"/>
    </source>
</evidence>
<dbReference type="PIRSF" id="PIRSF001123">
    <property type="entry name" value="PepA_GA"/>
    <property type="match status" value="1"/>
</dbReference>
<keyword evidence="3" id="KW-0645">Protease</keyword>
<evidence type="ECO:0000256" key="3">
    <source>
        <dbReference type="ARBA" id="ARBA00022670"/>
    </source>
</evidence>
<dbReference type="PANTHER" id="PTHR32481:SF7">
    <property type="entry name" value="AMINOPEPTIDASE YHFE-RELATED"/>
    <property type="match status" value="1"/>
</dbReference>
<dbReference type="GO" id="GO:0046872">
    <property type="term" value="F:metal ion binding"/>
    <property type="evidence" value="ECO:0007669"/>
    <property type="project" value="UniProtKB-UniRule"/>
</dbReference>
<name>A0AB35IJW7_9FIRM</name>
<keyword evidence="5" id="KW-0378">Hydrolase</keyword>
<comment type="similarity">
    <text evidence="1 6">Belongs to the peptidase M42 family.</text>
</comment>
<dbReference type="InterPro" id="IPR008007">
    <property type="entry name" value="Peptidase_M42"/>
</dbReference>
<comment type="cofactor">
    <cofactor evidence="8">
        <name>a divalent metal cation</name>
        <dbReference type="ChEBI" id="CHEBI:60240"/>
    </cofactor>
    <text evidence="8">Binds 2 divalent metal cations per subunit.</text>
</comment>
<dbReference type="Gene3D" id="3.40.630.10">
    <property type="entry name" value="Zn peptidases"/>
    <property type="match status" value="1"/>
</dbReference>
<evidence type="ECO:0000256" key="2">
    <source>
        <dbReference type="ARBA" id="ARBA00022438"/>
    </source>
</evidence>
<proteinExistence type="inferred from homology"/>
<dbReference type="RefSeq" id="WP_003536108.1">
    <property type="nucleotide sequence ID" value="NZ_AP031443.1"/>
</dbReference>
<evidence type="ECO:0000256" key="4">
    <source>
        <dbReference type="ARBA" id="ARBA00022723"/>
    </source>
</evidence>
<dbReference type="Gene3D" id="2.40.30.40">
    <property type="entry name" value="Peptidase M42, domain 2"/>
    <property type="match status" value="1"/>
</dbReference>
<keyword evidence="2" id="KW-0031">Aminopeptidase</keyword>
<evidence type="ECO:0000256" key="5">
    <source>
        <dbReference type="ARBA" id="ARBA00022801"/>
    </source>
</evidence>
<protein>
    <submittedName>
        <fullName evidence="9">M42 family metallopeptidase</fullName>
    </submittedName>
</protein>
<reference evidence="9" key="1">
    <citation type="submission" date="2023-01" db="EMBL/GenBank/DDBJ databases">
        <title>Human gut microbiome strain richness.</title>
        <authorList>
            <person name="Chen-Liaw A."/>
        </authorList>
    </citation>
    <scope>NUCLEOTIDE SEQUENCE</scope>
    <source>
        <strain evidence="9">1001217st2_G6_1001217B_191108</strain>
    </source>
</reference>
<evidence type="ECO:0000256" key="7">
    <source>
        <dbReference type="PIRSR" id="PIRSR001123-1"/>
    </source>
</evidence>
<dbReference type="PANTHER" id="PTHR32481">
    <property type="entry name" value="AMINOPEPTIDASE"/>
    <property type="match status" value="1"/>
</dbReference>
<evidence type="ECO:0000256" key="6">
    <source>
        <dbReference type="PIRNR" id="PIRNR001123"/>
    </source>
</evidence>
<dbReference type="InterPro" id="IPR051464">
    <property type="entry name" value="Peptidase_M42_aminopept"/>
</dbReference>
<feature type="binding site" evidence="8">
    <location>
        <position position="183"/>
    </location>
    <ligand>
        <name>Zn(2+)</name>
        <dbReference type="ChEBI" id="CHEBI:29105"/>
        <label>1</label>
    </ligand>
</feature>
<dbReference type="AlphaFoldDB" id="A0AB35IJW7"/>
<accession>A0AB35IJW7</accession>
<dbReference type="CDD" id="cd05657">
    <property type="entry name" value="M42_glucanase_like"/>
    <property type="match status" value="1"/>
</dbReference>
<feature type="binding site" evidence="8">
    <location>
        <position position="237"/>
    </location>
    <ligand>
        <name>Zn(2+)</name>
        <dbReference type="ChEBI" id="CHEBI:29105"/>
        <label>1</label>
    </ligand>
</feature>
<comment type="caution">
    <text evidence="9">The sequence shown here is derived from an EMBL/GenBank/DDBJ whole genome shotgun (WGS) entry which is preliminary data.</text>
</comment>
<gene>
    <name evidence="9" type="ORF">PM738_06865</name>
</gene>
<feature type="binding site" evidence="8">
    <location>
        <position position="183"/>
    </location>
    <ligand>
        <name>Zn(2+)</name>
        <dbReference type="ChEBI" id="CHEBI:29105"/>
        <label>2</label>
    </ligand>
</feature>
<dbReference type="GO" id="GO:0004177">
    <property type="term" value="F:aminopeptidase activity"/>
    <property type="evidence" value="ECO:0007669"/>
    <property type="project" value="UniProtKB-UniRule"/>
</dbReference>
<organism evidence="9 10">
    <name type="scientific">Thomasclavelia ramosa</name>
    <dbReference type="NCBI Taxonomy" id="1547"/>
    <lineage>
        <taxon>Bacteria</taxon>
        <taxon>Bacillati</taxon>
        <taxon>Bacillota</taxon>
        <taxon>Erysipelotrichia</taxon>
        <taxon>Erysipelotrichales</taxon>
        <taxon>Coprobacillaceae</taxon>
        <taxon>Thomasclavelia</taxon>
    </lineage>
</organism>
<feature type="binding site" evidence="8">
    <location>
        <position position="66"/>
    </location>
    <ligand>
        <name>Zn(2+)</name>
        <dbReference type="ChEBI" id="CHEBI:29105"/>
        <label>1</label>
    </ligand>
</feature>
<feature type="binding site" evidence="8">
    <location>
        <position position="317"/>
    </location>
    <ligand>
        <name>Zn(2+)</name>
        <dbReference type="ChEBI" id="CHEBI:29105"/>
        <label>2</label>
    </ligand>
</feature>
<evidence type="ECO:0000256" key="1">
    <source>
        <dbReference type="ARBA" id="ARBA00006272"/>
    </source>
</evidence>
<evidence type="ECO:0000256" key="8">
    <source>
        <dbReference type="PIRSR" id="PIRSR001123-2"/>
    </source>
</evidence>
<dbReference type="InterPro" id="IPR023367">
    <property type="entry name" value="Peptidase_M42_dom2"/>
</dbReference>
<dbReference type="EMBL" id="JAQLKE010000008">
    <property type="protein sequence ID" value="MDB7083515.1"/>
    <property type="molecule type" value="Genomic_DNA"/>
</dbReference>
<dbReference type="Proteomes" id="UP001211987">
    <property type="component" value="Unassembled WGS sequence"/>
</dbReference>
<dbReference type="Pfam" id="PF05343">
    <property type="entry name" value="Peptidase_M42"/>
    <property type="match status" value="1"/>
</dbReference>
<dbReference type="SUPFAM" id="SSF53187">
    <property type="entry name" value="Zn-dependent exopeptidases"/>
    <property type="match status" value="1"/>
</dbReference>
<evidence type="ECO:0000313" key="10">
    <source>
        <dbReference type="Proteomes" id="UP001211987"/>
    </source>
</evidence>
<dbReference type="GO" id="GO:0006508">
    <property type="term" value="P:proteolysis"/>
    <property type="evidence" value="ECO:0007669"/>
    <property type="project" value="UniProtKB-KW"/>
</dbReference>
<sequence length="340" mass="37253">MMENYVIDFATKILNIDSPTGYCKEVIEFVKNEVEQLGYRTGMNNKGNLYIYVDGKNDKTIGLCAHVDTLGLMVRSIRDNGELAFTNVGGPIVPTLDGEYCRVITRENKIYTGTILSNYPAAHVYEESKTAIRKCENMHIRLDEVVKNKEDVTALGIDNGDYIAIDPKTTYTNSGFLKSRFLDDKLSVACLVTVLKELKEKNIVPANNVIMIISTYEEVGHGSASIPENISELIAVDMGCIGDDLACSEYDVSICAKDSSGPYDYGITSKFIELAKAKGLNYAVDIYPFYGSDVSAALRGGNDIKGGLIGPGVHASHGMERSHQQAINNTIELILAYLQA</sequence>
<keyword evidence="4 8" id="KW-0479">Metal-binding</keyword>
<feature type="binding site" evidence="8">
    <location>
        <position position="218"/>
    </location>
    <ligand>
        <name>Zn(2+)</name>
        <dbReference type="ChEBI" id="CHEBI:29105"/>
        <label>2</label>
    </ligand>
</feature>